<sequence length="118" mass="12238">MALGTAASLVAVAAGCTYSHGDPAPACDVARETITYSAVVAPIFAANCLRCHGSTVANVIGGGNDFGSYAALSRYPQNSLLGSVRHEAGYSPMPQNSSKLSDCDIKRLEAWYAQGKPQ</sequence>
<name>A0ABP7UB76_9BACT</name>
<accession>A0ABP7UB76</accession>
<evidence type="ECO:0000256" key="4">
    <source>
        <dbReference type="PROSITE-ProRule" id="PRU00433"/>
    </source>
</evidence>
<dbReference type="PROSITE" id="PS51007">
    <property type="entry name" value="CYTC"/>
    <property type="match status" value="1"/>
</dbReference>
<dbReference type="InterPro" id="IPR036909">
    <property type="entry name" value="Cyt_c-like_dom_sf"/>
</dbReference>
<evidence type="ECO:0000256" key="2">
    <source>
        <dbReference type="ARBA" id="ARBA00022723"/>
    </source>
</evidence>
<evidence type="ECO:0000256" key="3">
    <source>
        <dbReference type="ARBA" id="ARBA00023004"/>
    </source>
</evidence>
<evidence type="ECO:0000259" key="5">
    <source>
        <dbReference type="PROSITE" id="PS51007"/>
    </source>
</evidence>
<evidence type="ECO:0000313" key="7">
    <source>
        <dbReference type="Proteomes" id="UP001501469"/>
    </source>
</evidence>
<organism evidence="6 7">
    <name type="scientific">Hymenobacter glaciei</name>
    <dbReference type="NCBI Taxonomy" id="877209"/>
    <lineage>
        <taxon>Bacteria</taxon>
        <taxon>Pseudomonadati</taxon>
        <taxon>Bacteroidota</taxon>
        <taxon>Cytophagia</taxon>
        <taxon>Cytophagales</taxon>
        <taxon>Hymenobacteraceae</taxon>
        <taxon>Hymenobacter</taxon>
    </lineage>
</organism>
<dbReference type="EMBL" id="BAABDK010000021">
    <property type="protein sequence ID" value="GAA4039329.1"/>
    <property type="molecule type" value="Genomic_DNA"/>
</dbReference>
<protein>
    <recommendedName>
        <fullName evidence="5">Cytochrome c domain-containing protein</fullName>
    </recommendedName>
</protein>
<proteinExistence type="predicted"/>
<dbReference type="Gene3D" id="1.10.760.10">
    <property type="entry name" value="Cytochrome c-like domain"/>
    <property type="match status" value="1"/>
</dbReference>
<feature type="domain" description="Cytochrome c" evidence="5">
    <location>
        <begin position="35"/>
        <end position="116"/>
    </location>
</feature>
<dbReference type="InterPro" id="IPR009056">
    <property type="entry name" value="Cyt_c-like_dom"/>
</dbReference>
<comment type="caution">
    <text evidence="6">The sequence shown here is derived from an EMBL/GenBank/DDBJ whole genome shotgun (WGS) entry which is preliminary data.</text>
</comment>
<reference evidence="7" key="1">
    <citation type="journal article" date="2019" name="Int. J. Syst. Evol. Microbiol.">
        <title>The Global Catalogue of Microorganisms (GCM) 10K type strain sequencing project: providing services to taxonomists for standard genome sequencing and annotation.</title>
        <authorList>
            <consortium name="The Broad Institute Genomics Platform"/>
            <consortium name="The Broad Institute Genome Sequencing Center for Infectious Disease"/>
            <person name="Wu L."/>
            <person name="Ma J."/>
        </authorList>
    </citation>
    <scope>NUCLEOTIDE SEQUENCE [LARGE SCALE GENOMIC DNA]</scope>
    <source>
        <strain evidence="7">JCM 17225</strain>
    </source>
</reference>
<keyword evidence="3 4" id="KW-0408">Iron</keyword>
<keyword evidence="2 4" id="KW-0479">Metal-binding</keyword>
<evidence type="ECO:0000256" key="1">
    <source>
        <dbReference type="ARBA" id="ARBA00022617"/>
    </source>
</evidence>
<keyword evidence="7" id="KW-1185">Reference proteome</keyword>
<keyword evidence="1 4" id="KW-0349">Heme</keyword>
<evidence type="ECO:0000313" key="6">
    <source>
        <dbReference type="EMBL" id="GAA4039329.1"/>
    </source>
</evidence>
<dbReference type="Proteomes" id="UP001501469">
    <property type="component" value="Unassembled WGS sequence"/>
</dbReference>
<dbReference type="SUPFAM" id="SSF46626">
    <property type="entry name" value="Cytochrome c"/>
    <property type="match status" value="1"/>
</dbReference>
<gene>
    <name evidence="6" type="ORF">GCM10022409_26190</name>
</gene>